<name>A0A0R0BLM2_9GAMM</name>
<evidence type="ECO:0000313" key="3">
    <source>
        <dbReference type="EMBL" id="KRG54532.1"/>
    </source>
</evidence>
<evidence type="ECO:0000313" key="4">
    <source>
        <dbReference type="Proteomes" id="UP000051254"/>
    </source>
</evidence>
<dbReference type="InterPro" id="IPR046519">
    <property type="entry name" value="X-Tfes_XVIPCD"/>
</dbReference>
<dbReference type="Pfam" id="PF20410">
    <property type="entry name" value="X-Tfes_XVIPCD"/>
    <property type="match status" value="1"/>
</dbReference>
<dbReference type="OrthoDB" id="5951742at2"/>
<dbReference type="STRING" id="266128.ABB25_13450"/>
<proteinExistence type="predicted"/>
<feature type="region of interest" description="Disordered" evidence="1">
    <location>
        <begin position="17"/>
        <end position="36"/>
    </location>
</feature>
<dbReference type="RefSeq" id="WP_152981234.1">
    <property type="nucleotide sequence ID" value="NZ_LDJH01000031.1"/>
</dbReference>
<sequence length="366" mass="40321">MTGDKYTLSIHIAAPGTPLFEDGQPKINPKTNNQETSLPGHMFYSLQKNNEDPSSFGFAPKTPGNLWGQGEPKTEDIKTYLNPAYTRTLEITAEQYEKLHKFGSNPEAFGFDLYYRDVRNNCVDFTWAGLNHAGLQRTASFDLTAPLGYTLPGILLRQATDNYRSEWRVDDKEAFRPMRNIEAVDSIAPPFPDSPLNKTESNPVPEQDWKQKLLTEADGPARDARDPQHRDHGLDQNIRTAVARTEAEHGRPWDSHSEALCGLLLVAACKAGFTEKDSLSVQLSQATSTQAAGELAFLERSGSHTSPDPYANRVSVPTAAVAHADIDTLYELADQQREQALASAQEQQAQQVQQVQAQAASGPSLG</sequence>
<keyword evidence="4" id="KW-1185">Reference proteome</keyword>
<comment type="caution">
    <text evidence="3">The sequence shown here is derived from an EMBL/GenBank/DDBJ whole genome shotgun (WGS) entry which is preliminary data.</text>
</comment>
<dbReference type="EMBL" id="LDJH01000031">
    <property type="protein sequence ID" value="KRG54532.1"/>
    <property type="molecule type" value="Genomic_DNA"/>
</dbReference>
<dbReference type="Proteomes" id="UP000051254">
    <property type="component" value="Unassembled WGS sequence"/>
</dbReference>
<evidence type="ECO:0000256" key="1">
    <source>
        <dbReference type="SAM" id="MobiDB-lite"/>
    </source>
</evidence>
<reference evidence="3 4" key="1">
    <citation type="submission" date="2015-05" db="EMBL/GenBank/DDBJ databases">
        <title>Genome sequencing and analysis of members of genus Stenotrophomonas.</title>
        <authorList>
            <person name="Patil P.P."/>
            <person name="Midha S."/>
            <person name="Patil P.B."/>
        </authorList>
    </citation>
    <scope>NUCLEOTIDE SEQUENCE [LARGE SCALE GENOMIC DNA]</scope>
    <source>
        <strain evidence="3 4">DSM 17805</strain>
    </source>
</reference>
<feature type="domain" description="X-Tfes XVIPCD" evidence="2">
    <location>
        <begin position="225"/>
        <end position="327"/>
    </location>
</feature>
<organism evidence="3 4">
    <name type="scientific">Stenotrophomonas koreensis</name>
    <dbReference type="NCBI Taxonomy" id="266128"/>
    <lineage>
        <taxon>Bacteria</taxon>
        <taxon>Pseudomonadati</taxon>
        <taxon>Pseudomonadota</taxon>
        <taxon>Gammaproteobacteria</taxon>
        <taxon>Lysobacterales</taxon>
        <taxon>Lysobacteraceae</taxon>
        <taxon>Stenotrophomonas</taxon>
    </lineage>
</organism>
<feature type="region of interest" description="Disordered" evidence="1">
    <location>
        <begin position="341"/>
        <end position="366"/>
    </location>
</feature>
<gene>
    <name evidence="3" type="ORF">ABB25_13450</name>
</gene>
<evidence type="ECO:0000259" key="2">
    <source>
        <dbReference type="Pfam" id="PF20410"/>
    </source>
</evidence>
<protein>
    <recommendedName>
        <fullName evidence="2">X-Tfes XVIPCD domain-containing protein</fullName>
    </recommendedName>
</protein>
<feature type="region of interest" description="Disordered" evidence="1">
    <location>
        <begin position="186"/>
        <end position="209"/>
    </location>
</feature>
<dbReference type="PATRIC" id="fig|266128.3.peg.1820"/>
<dbReference type="AlphaFoldDB" id="A0A0R0BLM2"/>
<accession>A0A0R0BLM2</accession>